<comment type="cofactor">
    <cofactor evidence="1">
        <name>FAD</name>
        <dbReference type="ChEBI" id="CHEBI:57692"/>
    </cofactor>
</comment>
<dbReference type="Pfam" id="PF02771">
    <property type="entry name" value="Acyl-CoA_dh_N"/>
    <property type="match status" value="1"/>
</dbReference>
<evidence type="ECO:0000256" key="6">
    <source>
        <dbReference type="ARBA" id="ARBA00020144"/>
    </source>
</evidence>
<evidence type="ECO:0000259" key="15">
    <source>
        <dbReference type="Pfam" id="PF09317"/>
    </source>
</evidence>
<comment type="catalytic activity">
    <reaction evidence="11">
        <text>a long-chain 2,3-saturated fatty acyl-CoA + oxidized [electron-transfer flavoprotein] + H(+) = a long-chain (2E)-enoyl-CoA + reduced [electron-transfer flavoprotein]</text>
        <dbReference type="Rhea" id="RHEA:17721"/>
        <dbReference type="Rhea" id="RHEA-COMP:10685"/>
        <dbReference type="Rhea" id="RHEA-COMP:10686"/>
        <dbReference type="ChEBI" id="CHEBI:15378"/>
        <dbReference type="ChEBI" id="CHEBI:57692"/>
        <dbReference type="ChEBI" id="CHEBI:58307"/>
        <dbReference type="ChEBI" id="CHEBI:83721"/>
        <dbReference type="ChEBI" id="CHEBI:83727"/>
        <dbReference type="EC" id="1.3.8.8"/>
    </reaction>
</comment>
<dbReference type="Pfam" id="PF09317">
    <property type="entry name" value="ACDH_C"/>
    <property type="match status" value="1"/>
</dbReference>
<dbReference type="PANTHER" id="PTHR48083:SF33">
    <property type="entry name" value="ACYL-COENZYME A DEHYDROGENASE"/>
    <property type="match status" value="1"/>
</dbReference>
<feature type="domain" description="Acyl-CoA dehydrogenase/oxidase C-terminal" evidence="12">
    <location>
        <begin position="316"/>
        <end position="461"/>
    </location>
</feature>
<dbReference type="Pfam" id="PF00441">
    <property type="entry name" value="Acyl-CoA_dh_1"/>
    <property type="match status" value="1"/>
</dbReference>
<dbReference type="GO" id="GO:0033539">
    <property type="term" value="P:fatty acid beta-oxidation using acyl-CoA dehydrogenase"/>
    <property type="evidence" value="ECO:0007669"/>
    <property type="project" value="InterPro"/>
</dbReference>
<dbReference type="InterPro" id="IPR013786">
    <property type="entry name" value="AcylCoA_DH/ox_N"/>
</dbReference>
<evidence type="ECO:0000256" key="3">
    <source>
        <dbReference type="ARBA" id="ARBA00009347"/>
    </source>
</evidence>
<evidence type="ECO:0000313" key="16">
    <source>
        <dbReference type="EMBL" id="KKE84806.1"/>
    </source>
</evidence>
<dbReference type="InterPro" id="IPR006091">
    <property type="entry name" value="Acyl-CoA_Oxase/DH_mid-dom"/>
</dbReference>
<dbReference type="GO" id="GO:0005737">
    <property type="term" value="C:cytoplasm"/>
    <property type="evidence" value="ECO:0007669"/>
    <property type="project" value="TreeGrafter"/>
</dbReference>
<accession>A0A0F6AG96</accession>
<dbReference type="GO" id="GO:0050660">
    <property type="term" value="F:flavin adenine dinucleotide binding"/>
    <property type="evidence" value="ECO:0007669"/>
    <property type="project" value="InterPro"/>
</dbReference>
<keyword evidence="7" id="KW-0285">Flavoprotein</keyword>
<protein>
    <recommendedName>
        <fullName evidence="6">Acyl-coenzyme A dehydrogenase</fullName>
        <ecNumber evidence="4">1.3.8.7</ecNumber>
        <ecNumber evidence="5">1.3.8.8</ecNumber>
    </recommendedName>
</protein>
<feature type="domain" description="Acyl-CoA dehydrogenase C-terminal bacterial-type" evidence="15">
    <location>
        <begin position="471"/>
        <end position="751"/>
    </location>
</feature>
<dbReference type="UniPathway" id="UPA00659"/>
<dbReference type="EC" id="1.3.8.8" evidence="5"/>
<dbReference type="GO" id="GO:0070991">
    <property type="term" value="F:medium-chain fatty acyl-CoA dehydrogenase activity"/>
    <property type="evidence" value="ECO:0007669"/>
    <property type="project" value="UniProtKB-EC"/>
</dbReference>
<name>A0A0F6AG96_9GAMM</name>
<evidence type="ECO:0000313" key="17">
    <source>
        <dbReference type="Proteomes" id="UP000033434"/>
    </source>
</evidence>
<feature type="domain" description="Acyl-CoA oxidase/dehydrogenase middle" evidence="13">
    <location>
        <begin position="193"/>
        <end position="293"/>
    </location>
</feature>
<dbReference type="InterPro" id="IPR036250">
    <property type="entry name" value="AcylCo_DH-like_C"/>
</dbReference>
<dbReference type="GO" id="GO:0004466">
    <property type="term" value="F:long-chain fatty acyl-CoA dehydrogenase activity"/>
    <property type="evidence" value="ECO:0007669"/>
    <property type="project" value="UniProtKB-EC"/>
</dbReference>
<proteinExistence type="inferred from homology"/>
<dbReference type="InterPro" id="IPR050741">
    <property type="entry name" value="Acyl-CoA_dehydrogenase"/>
</dbReference>
<keyword evidence="8" id="KW-0274">FAD</keyword>
<organism evidence="16 17">
    <name type="scientific">Pseudoalteromonas luteoviolacea S4054</name>
    <dbReference type="NCBI Taxonomy" id="1129367"/>
    <lineage>
        <taxon>Bacteria</taxon>
        <taxon>Pseudomonadati</taxon>
        <taxon>Pseudomonadota</taxon>
        <taxon>Gammaproteobacteria</taxon>
        <taxon>Alteromonadales</taxon>
        <taxon>Pseudoalteromonadaceae</taxon>
        <taxon>Pseudoalteromonas</taxon>
    </lineage>
</organism>
<comment type="pathway">
    <text evidence="2">Lipid metabolism; fatty acid beta-oxidation.</text>
</comment>
<dbReference type="SUPFAM" id="SSF56645">
    <property type="entry name" value="Acyl-CoA dehydrogenase NM domain-like"/>
    <property type="match status" value="1"/>
</dbReference>
<evidence type="ECO:0000256" key="11">
    <source>
        <dbReference type="ARBA" id="ARBA00049247"/>
    </source>
</evidence>
<evidence type="ECO:0000256" key="7">
    <source>
        <dbReference type="ARBA" id="ARBA00022630"/>
    </source>
</evidence>
<dbReference type="InterPro" id="IPR009075">
    <property type="entry name" value="AcylCo_DH/oxidase_C"/>
</dbReference>
<sequence>MWLILLLIIAVWVIFSVKDIRLKWISKPTFNYFKCALPELSETEKEAMKAGDTWWDASLFSGKPDWNMWLKSGKPRLSDEEQAFVSNELAELMAMLDESEITARGDLSEETWQFLREKGFFSMIIPKSFGGKEFSAQANSVIVSTIATRSLSAAVTVMVPNSLGPAELLLHFGTQLQQQHWLPKLASGEVLPCFALTSLHAGSDAGGITDHATVCRQEYEGKDVLGLKVTWSKRYITLAPVADVLGLAFKVYDPDNLLSEQVERGITCALIPTSHDGVNQGERHDPMGLAFMNGTTSGKDVFIPLDWVIGGESGVGKGWRMLVSCLSAGRGISLPALSAGTAQLCAKSTSAYTQLRYQFKQPIGQFEGVQSASARIFGLTYSIEAARENTALAVDLKKKPSVITAIAKYHLTEQARVVINDAMDIHGGKAIQKGPLNYLANHYAGMPISITVEGANILTRNLMIFGQGASRCHPFILQEMEAAQMDDPEQGLKVFDKLLVEHIAHSGKNAVKALLNGLTVGRFVRSPVSGDVARYYQKLTWYSQVLSSLSDIAMLKLGGKLKYREMQSARLGDMLSHLYLASCVLKKYEDDGHQCGDLPLLHVAMSYHLSSYSNAMKSFVDNFLPRGFRSIVRRVFFPFGTRSREVSDEQVKALCASVYENHTTRMRISTLCPSQNMPGLEKLESALNLSKKVTSAYHDFLRWQKKQSIKLYAKSLPEQLSEACEAGVISEGDKQLLGEWLQLSDEALSVDVSSAS</sequence>
<gene>
    <name evidence="16" type="ORF">N479_07675</name>
</gene>
<dbReference type="Gene3D" id="1.10.540.10">
    <property type="entry name" value="Acyl-CoA dehydrogenase/oxidase, N-terminal domain"/>
    <property type="match status" value="1"/>
</dbReference>
<dbReference type="EC" id="1.3.8.7" evidence="4"/>
<evidence type="ECO:0000259" key="12">
    <source>
        <dbReference type="Pfam" id="PF00441"/>
    </source>
</evidence>
<dbReference type="InterPro" id="IPR009100">
    <property type="entry name" value="AcylCoA_DH/oxidase_NM_dom_sf"/>
</dbReference>
<evidence type="ECO:0000256" key="5">
    <source>
        <dbReference type="ARBA" id="ARBA00012040"/>
    </source>
</evidence>
<dbReference type="SUPFAM" id="SSF47203">
    <property type="entry name" value="Acyl-CoA dehydrogenase C-terminal domain-like"/>
    <property type="match status" value="1"/>
</dbReference>
<evidence type="ECO:0000256" key="4">
    <source>
        <dbReference type="ARBA" id="ARBA00012033"/>
    </source>
</evidence>
<dbReference type="InterPro" id="IPR015396">
    <property type="entry name" value="FadE_C"/>
</dbReference>
<dbReference type="InterPro" id="IPR037069">
    <property type="entry name" value="AcylCoA_DH/ox_N_sf"/>
</dbReference>
<dbReference type="Pfam" id="PF02770">
    <property type="entry name" value="Acyl-CoA_dh_M"/>
    <property type="match status" value="1"/>
</dbReference>
<dbReference type="Proteomes" id="UP000033434">
    <property type="component" value="Unassembled WGS sequence"/>
</dbReference>
<dbReference type="EMBL" id="AUXW01000101">
    <property type="protein sequence ID" value="KKE84806.1"/>
    <property type="molecule type" value="Genomic_DNA"/>
</dbReference>
<dbReference type="NCBIfam" id="NF007000">
    <property type="entry name" value="PRK09463.1"/>
    <property type="match status" value="1"/>
</dbReference>
<dbReference type="PATRIC" id="fig|1129367.4.peg.1191"/>
<evidence type="ECO:0000256" key="1">
    <source>
        <dbReference type="ARBA" id="ARBA00001974"/>
    </source>
</evidence>
<dbReference type="Gene3D" id="2.40.110.10">
    <property type="entry name" value="Butyryl-CoA Dehydrogenase, subunit A, domain 2"/>
    <property type="match status" value="1"/>
</dbReference>
<dbReference type="AlphaFoldDB" id="A0A0F6AG96"/>
<reference evidence="16 17" key="1">
    <citation type="journal article" date="2015" name="BMC Genomics">
        <title>Genome mining reveals unlocked bioactive potential of marine Gram-negative bacteria.</title>
        <authorList>
            <person name="Machado H."/>
            <person name="Sonnenschein E.C."/>
            <person name="Melchiorsen J."/>
            <person name="Gram L."/>
        </authorList>
    </citation>
    <scope>NUCLEOTIDE SEQUENCE [LARGE SCALE GENOMIC DNA]</scope>
    <source>
        <strain evidence="16 17">S4054</strain>
    </source>
</reference>
<evidence type="ECO:0000256" key="9">
    <source>
        <dbReference type="ARBA" id="ARBA00023002"/>
    </source>
</evidence>
<evidence type="ECO:0000256" key="8">
    <source>
        <dbReference type="ARBA" id="ARBA00022827"/>
    </source>
</evidence>
<dbReference type="FunFam" id="1.20.140.10:FF:000009">
    <property type="entry name" value="Acyl-CoA dehydrogenase"/>
    <property type="match status" value="1"/>
</dbReference>
<comment type="caution">
    <text evidence="16">The sequence shown here is derived from an EMBL/GenBank/DDBJ whole genome shotgun (WGS) entry which is preliminary data.</text>
</comment>
<dbReference type="PANTHER" id="PTHR48083">
    <property type="entry name" value="MEDIUM-CHAIN SPECIFIC ACYL-COA DEHYDROGENASE, MITOCHONDRIAL-RELATED"/>
    <property type="match status" value="1"/>
</dbReference>
<dbReference type="InterPro" id="IPR046373">
    <property type="entry name" value="Acyl-CoA_Oxase/DH_mid-dom_sf"/>
</dbReference>
<keyword evidence="9" id="KW-0560">Oxidoreductase</keyword>
<evidence type="ECO:0000259" key="14">
    <source>
        <dbReference type="Pfam" id="PF02771"/>
    </source>
</evidence>
<dbReference type="NCBIfam" id="NF009586">
    <property type="entry name" value="PRK13026.1"/>
    <property type="match status" value="1"/>
</dbReference>
<comment type="catalytic activity">
    <reaction evidence="10">
        <text>a medium-chain 2,3-saturated fatty acyl-CoA + oxidized [electron-transfer flavoprotein] + H(+) = a medium-chain (2E)-enoyl-CoA + reduced [electron-transfer flavoprotein]</text>
        <dbReference type="Rhea" id="RHEA:14477"/>
        <dbReference type="Rhea" id="RHEA-COMP:10685"/>
        <dbReference type="Rhea" id="RHEA-COMP:10686"/>
        <dbReference type="ChEBI" id="CHEBI:15378"/>
        <dbReference type="ChEBI" id="CHEBI:57692"/>
        <dbReference type="ChEBI" id="CHEBI:58307"/>
        <dbReference type="ChEBI" id="CHEBI:83723"/>
        <dbReference type="ChEBI" id="CHEBI:83726"/>
        <dbReference type="EC" id="1.3.8.7"/>
    </reaction>
</comment>
<feature type="domain" description="Acyl-CoA dehydrogenase/oxidase N-terminal" evidence="14">
    <location>
        <begin position="79"/>
        <end position="189"/>
    </location>
</feature>
<dbReference type="RefSeq" id="WP_046354983.1">
    <property type="nucleotide sequence ID" value="NZ_AUXW01000101.1"/>
</dbReference>
<dbReference type="Gene3D" id="1.20.140.10">
    <property type="entry name" value="Butyryl-CoA Dehydrogenase, subunit A, domain 3"/>
    <property type="match status" value="1"/>
</dbReference>
<evidence type="ECO:0000259" key="13">
    <source>
        <dbReference type="Pfam" id="PF02770"/>
    </source>
</evidence>
<comment type="similarity">
    <text evidence="3">Belongs to the acyl-CoA dehydrogenase family.</text>
</comment>
<evidence type="ECO:0000256" key="10">
    <source>
        <dbReference type="ARBA" id="ARBA00047882"/>
    </source>
</evidence>
<evidence type="ECO:0000256" key="2">
    <source>
        <dbReference type="ARBA" id="ARBA00005005"/>
    </source>
</evidence>